<sequence>MASPPRSSSPSSSSLWEAALPSSDSQLQRLSEIDAYVKSISLIDNEEDEDKQASTLSQSTPRARSESISASRTSADHDGIGGLLRRWKAR</sequence>
<comment type="caution">
    <text evidence="2">The sequence shown here is derived from an EMBL/GenBank/DDBJ whole genome shotgun (WGS) entry which is preliminary data.</text>
</comment>
<accession>W7U7T3</accession>
<feature type="region of interest" description="Disordered" evidence="1">
    <location>
        <begin position="42"/>
        <end position="90"/>
    </location>
</feature>
<gene>
    <name evidence="2" type="ORF">Naga_100494g1</name>
</gene>
<feature type="region of interest" description="Disordered" evidence="1">
    <location>
        <begin position="1"/>
        <end position="21"/>
    </location>
</feature>
<organism evidence="2 3">
    <name type="scientific">Nannochloropsis gaditana</name>
    <dbReference type="NCBI Taxonomy" id="72520"/>
    <lineage>
        <taxon>Eukaryota</taxon>
        <taxon>Sar</taxon>
        <taxon>Stramenopiles</taxon>
        <taxon>Ochrophyta</taxon>
        <taxon>Eustigmatophyceae</taxon>
        <taxon>Eustigmatales</taxon>
        <taxon>Monodopsidaceae</taxon>
        <taxon>Nannochloropsis</taxon>
    </lineage>
</organism>
<dbReference type="Proteomes" id="UP000019335">
    <property type="component" value="Chromosome 4"/>
</dbReference>
<evidence type="ECO:0000313" key="3">
    <source>
        <dbReference type="Proteomes" id="UP000019335"/>
    </source>
</evidence>
<feature type="compositionally biased region" description="Polar residues" evidence="1">
    <location>
        <begin position="53"/>
        <end position="73"/>
    </location>
</feature>
<keyword evidence="3" id="KW-1185">Reference proteome</keyword>
<dbReference type="EMBL" id="AZIL01000262">
    <property type="protein sequence ID" value="EWM28891.1"/>
    <property type="molecule type" value="Genomic_DNA"/>
</dbReference>
<dbReference type="AlphaFoldDB" id="W7U7T3"/>
<name>W7U7T3_9STRA</name>
<protein>
    <submittedName>
        <fullName evidence="2">Uncharacterized protein</fullName>
    </submittedName>
</protein>
<proteinExistence type="predicted"/>
<evidence type="ECO:0000256" key="1">
    <source>
        <dbReference type="SAM" id="MobiDB-lite"/>
    </source>
</evidence>
<reference evidence="2 3" key="1">
    <citation type="journal article" date="2014" name="Mol. Plant">
        <title>Chromosome Scale Genome Assembly and Transcriptome Profiling of Nannochloropsis gaditana in Nitrogen Depletion.</title>
        <authorList>
            <person name="Corteggiani Carpinelli E."/>
            <person name="Telatin A."/>
            <person name="Vitulo N."/>
            <person name="Forcato C."/>
            <person name="D'Angelo M."/>
            <person name="Schiavon R."/>
            <person name="Vezzi A."/>
            <person name="Giacometti G.M."/>
            <person name="Morosinotto T."/>
            <person name="Valle G."/>
        </authorList>
    </citation>
    <scope>NUCLEOTIDE SEQUENCE [LARGE SCALE GENOMIC DNA]</scope>
    <source>
        <strain evidence="2 3">B-31</strain>
    </source>
</reference>
<evidence type="ECO:0000313" key="2">
    <source>
        <dbReference type="EMBL" id="EWM28891.1"/>
    </source>
</evidence>